<name>K2PVV3_9LACT</name>
<dbReference type="PANTHER" id="PTHR42839:SF1">
    <property type="entry name" value="ISOCHORISMATE SYNTHASE MENF"/>
    <property type="match status" value="1"/>
</dbReference>
<dbReference type="PANTHER" id="PTHR42839">
    <property type="entry name" value="ISOCHORISMATE SYNTHASE ENTC"/>
    <property type="match status" value="1"/>
</dbReference>
<dbReference type="Gene3D" id="3.60.120.10">
    <property type="entry name" value="Anthranilate synthase"/>
    <property type="match status" value="1"/>
</dbReference>
<comment type="caution">
    <text evidence="7">The sequence shown here is derived from an EMBL/GenBank/DDBJ whole genome shotgun (WGS) entry which is preliminary data.</text>
</comment>
<dbReference type="InterPro" id="IPR005801">
    <property type="entry name" value="ADC_synthase"/>
</dbReference>
<organism evidence="7 8">
    <name type="scientific">Lactococcus garvieae DCC43</name>
    <dbReference type="NCBI Taxonomy" id="1231377"/>
    <lineage>
        <taxon>Bacteria</taxon>
        <taxon>Bacillati</taxon>
        <taxon>Bacillota</taxon>
        <taxon>Bacilli</taxon>
        <taxon>Lactobacillales</taxon>
        <taxon>Streptococcaceae</taxon>
        <taxon>Lactococcus</taxon>
    </lineage>
</organism>
<comment type="similarity">
    <text evidence="2">Belongs to the isochorismate synthase family.</text>
</comment>
<evidence type="ECO:0000256" key="2">
    <source>
        <dbReference type="ARBA" id="ARBA00005297"/>
    </source>
</evidence>
<comment type="catalytic activity">
    <reaction evidence="1">
        <text>chorismate = isochorismate</text>
        <dbReference type="Rhea" id="RHEA:18985"/>
        <dbReference type="ChEBI" id="CHEBI:29748"/>
        <dbReference type="ChEBI" id="CHEBI:29780"/>
        <dbReference type="EC" id="5.4.4.2"/>
    </reaction>
</comment>
<dbReference type="SUPFAM" id="SSF56322">
    <property type="entry name" value="ADC synthase"/>
    <property type="match status" value="1"/>
</dbReference>
<dbReference type="Pfam" id="PF00425">
    <property type="entry name" value="Chorismate_bind"/>
    <property type="match status" value="1"/>
</dbReference>
<dbReference type="NCBIfam" id="TIGR00543">
    <property type="entry name" value="isochor_syn"/>
    <property type="match status" value="1"/>
</dbReference>
<accession>K2PVV3</accession>
<protein>
    <recommendedName>
        <fullName evidence="3">isochorismate synthase</fullName>
        <ecNumber evidence="3">5.4.4.2</ecNumber>
    </recommendedName>
    <alternativeName>
        <fullName evidence="5">Isochorismate mutase</fullName>
    </alternativeName>
</protein>
<dbReference type="GO" id="GO:0009697">
    <property type="term" value="P:salicylic acid biosynthetic process"/>
    <property type="evidence" value="ECO:0007669"/>
    <property type="project" value="TreeGrafter"/>
</dbReference>
<evidence type="ECO:0000256" key="5">
    <source>
        <dbReference type="ARBA" id="ARBA00041564"/>
    </source>
</evidence>
<evidence type="ECO:0000313" key="8">
    <source>
        <dbReference type="Proteomes" id="UP000006787"/>
    </source>
</evidence>
<dbReference type="eggNOG" id="COG1169">
    <property type="taxonomic scope" value="Bacteria"/>
</dbReference>
<dbReference type="EC" id="5.4.4.2" evidence="3"/>
<dbReference type="InterPro" id="IPR015890">
    <property type="entry name" value="Chorismate_C"/>
</dbReference>
<evidence type="ECO:0000313" key="7">
    <source>
        <dbReference type="EMBL" id="EKF51551.1"/>
    </source>
</evidence>
<gene>
    <name evidence="7" type="ORF">C426_1138</name>
</gene>
<sequence>MNYRRKNLNLKHPLAFWSAFPDPSERFFWYDSQKQTLIIASERLTTLQEEDIEKYPYVFYSQSFFNEVEGELWQDFGNELVAFKHYFVQTPTESYVLTCDNLPDMKDEEIKENKNTYKEEPDDYPSWQELYNKLQESITSGKTVKIVASREIKFTASRAFEIEAIIKRLMQNNPGAFVFAYHKAGKTFLGASPEILVQKEGDEILSYALAGTMPRTVKHAAELLLKDPKNRHEHQIVVQKIKEKMLEKSSDVSIGETSTMALKNIYHLRTLLTTTDKQHSIIDWSKHLHPTPALGGEPSQPALSFLRENEKHERGLYAAPLGLIDKHGNGTLIVAIRSALFMENTCYAYAGCGIVADSDCRSEFDETKIKLKTILEAL</sequence>
<evidence type="ECO:0000259" key="6">
    <source>
        <dbReference type="Pfam" id="PF00425"/>
    </source>
</evidence>
<reference evidence="7 8" key="1">
    <citation type="journal article" date="2012" name="J. Bacteriol.">
        <title>Genome Sequence of the Bacteriocin-Producing Strain Lactococcus garvieae DCC43.</title>
        <authorList>
            <person name="Gabrielsen C."/>
            <person name="Brede D.A."/>
            <person name="Hernandez P.E."/>
            <person name="Nes I.F."/>
            <person name="Diep D.B."/>
        </authorList>
    </citation>
    <scope>NUCLEOTIDE SEQUENCE [LARGE SCALE GENOMIC DNA]</scope>
    <source>
        <strain evidence="7 8">DCC43</strain>
    </source>
</reference>
<evidence type="ECO:0000256" key="1">
    <source>
        <dbReference type="ARBA" id="ARBA00000799"/>
    </source>
</evidence>
<dbReference type="Proteomes" id="UP000006787">
    <property type="component" value="Unassembled WGS sequence"/>
</dbReference>
<evidence type="ECO:0000256" key="3">
    <source>
        <dbReference type="ARBA" id="ARBA00012824"/>
    </source>
</evidence>
<dbReference type="InterPro" id="IPR004561">
    <property type="entry name" value="IsoChor_synthase"/>
</dbReference>
<feature type="domain" description="Chorismate-utilising enzyme C-terminal" evidence="6">
    <location>
        <begin position="126"/>
        <end position="370"/>
    </location>
</feature>
<dbReference type="EMBL" id="AMQS01000013">
    <property type="protein sequence ID" value="EKF51551.1"/>
    <property type="molecule type" value="Genomic_DNA"/>
</dbReference>
<dbReference type="RefSeq" id="WP_003135624.1">
    <property type="nucleotide sequence ID" value="NZ_AMQS01000013.1"/>
</dbReference>
<dbReference type="AlphaFoldDB" id="K2PVV3"/>
<proteinExistence type="inferred from homology"/>
<dbReference type="PATRIC" id="fig|1231377.3.peg.1136"/>
<dbReference type="GO" id="GO:0008909">
    <property type="term" value="F:isochorismate synthase activity"/>
    <property type="evidence" value="ECO:0007669"/>
    <property type="project" value="UniProtKB-EC"/>
</dbReference>
<keyword evidence="4 7" id="KW-0413">Isomerase</keyword>
<evidence type="ECO:0000256" key="4">
    <source>
        <dbReference type="ARBA" id="ARBA00023235"/>
    </source>
</evidence>